<reference evidence="1 2" key="1">
    <citation type="submission" date="2018-11" db="EMBL/GenBank/DDBJ databases">
        <authorList>
            <consortium name="Pathogen Informatics"/>
        </authorList>
    </citation>
    <scope>NUCLEOTIDE SEQUENCE [LARGE SCALE GENOMIC DNA]</scope>
    <source>
        <strain evidence="1 2">NCTC12929</strain>
    </source>
</reference>
<dbReference type="GO" id="GO:0004540">
    <property type="term" value="F:RNA nuclease activity"/>
    <property type="evidence" value="ECO:0007669"/>
    <property type="project" value="InterPro"/>
</dbReference>
<dbReference type="SUPFAM" id="SSF102824">
    <property type="entry name" value="Colicin D/E5 nuclease domain"/>
    <property type="match status" value="1"/>
</dbReference>
<proteinExistence type="predicted"/>
<evidence type="ECO:0000313" key="1">
    <source>
        <dbReference type="EMBL" id="VDH03392.1"/>
    </source>
</evidence>
<accession>A0A7Z9CFI2</accession>
<protein>
    <submittedName>
        <fullName evidence="1">Uncharacterized protein</fullName>
    </submittedName>
</protein>
<dbReference type="InterPro" id="IPR038233">
    <property type="entry name" value="Colicin_D/E5_nuclease"/>
</dbReference>
<name>A0A7Z9CFI2_9FLAO</name>
<evidence type="ECO:0000313" key="2">
    <source>
        <dbReference type="Proteomes" id="UP000270205"/>
    </source>
</evidence>
<dbReference type="AlphaFoldDB" id="A0A7Z9CFI2"/>
<comment type="caution">
    <text evidence="1">The sequence shown here is derived from an EMBL/GenBank/DDBJ whole genome shotgun (WGS) entry which is preliminary data.</text>
</comment>
<dbReference type="EMBL" id="UYIV01000001">
    <property type="protein sequence ID" value="VDH03392.1"/>
    <property type="molecule type" value="Genomic_DNA"/>
</dbReference>
<organism evidence="1 2">
    <name type="scientific">Bergeyella zoohelcum</name>
    <dbReference type="NCBI Taxonomy" id="1015"/>
    <lineage>
        <taxon>Bacteria</taxon>
        <taxon>Pseudomonadati</taxon>
        <taxon>Bacteroidota</taxon>
        <taxon>Flavobacteriia</taxon>
        <taxon>Flavobacteriales</taxon>
        <taxon>Weeksellaceae</taxon>
        <taxon>Bergeyella</taxon>
    </lineage>
</organism>
<dbReference type="Proteomes" id="UP000270205">
    <property type="component" value="Unassembled WGS sequence"/>
</dbReference>
<dbReference type="Gene3D" id="3.10.450.200">
    <property type="match status" value="1"/>
</dbReference>
<gene>
    <name evidence="1" type="ORF">NCTC12929_00775</name>
</gene>
<dbReference type="InterPro" id="IPR037178">
    <property type="entry name" value="ColicinD_C_sf"/>
</dbReference>
<sequence>MHYVNPKTRLNVISTPSGNVISGWKLNSSQLKMLLIVEVYEN</sequence>